<dbReference type="Pfam" id="PF01399">
    <property type="entry name" value="PCI"/>
    <property type="match status" value="1"/>
</dbReference>
<dbReference type="InterPro" id="IPR011990">
    <property type="entry name" value="TPR-like_helical_dom_sf"/>
</dbReference>
<feature type="domain" description="PCI" evidence="4">
    <location>
        <begin position="269"/>
        <end position="448"/>
    </location>
</feature>
<evidence type="ECO:0000259" key="4">
    <source>
        <dbReference type="PROSITE" id="PS50250"/>
    </source>
</evidence>
<keyword evidence="6" id="KW-1185">Reference proteome</keyword>
<feature type="region of interest" description="Disordered" evidence="3">
    <location>
        <begin position="110"/>
        <end position="132"/>
    </location>
</feature>
<reference evidence="7" key="1">
    <citation type="submission" date="2016-06" db="UniProtKB">
        <authorList>
            <consortium name="WormBaseParasite"/>
        </authorList>
    </citation>
    <scope>IDENTIFICATION</scope>
</reference>
<accession>A0A183IDJ8</accession>
<dbReference type="SUPFAM" id="SSF81901">
    <property type="entry name" value="HCP-like"/>
    <property type="match status" value="1"/>
</dbReference>
<sequence length="516" mass="59451">MAAEPMEVCEPMNKEEAKAKTETKDGAKIVDIDVVTIDDIKEQCRFIERGELAKESRYLARVLRSIVTTRKNINENVLTKLITFYFAGSAMAKQREELLSYVRSPSAALKTDSDKMDTSPVASRPRSPRQPRKFLQSVMQQTLPEIEAYITLLVVIFLMDRKRLTEAEKCANELVKRVEMQNRRSLDPLSAKAHYFYSLINEKLGNLPFIVENLHCRLRTATLHHDDDSQATLINCLLRCYLDQQLYEFAQKLITKVTFPDNATNNEWARYHYYLGRVKAMQLEYIDAQKNLQQALRKAPQHAALSFRQNVQKFLVTVDLLLGEIPERSLFRQAIYRKSLQPYCQLTQAVRIGSVEKFNEVLENNAARFRKEGTSTLILRLRQNVLKNATRKIALAYSRISLADVQNKLQVSSVDDAEYVISKAIKDNVIEASINHEESYMQSKEIADIYSTVEPQLQYHNRILFCLEIYNQAVKAMRFPPKSYAKDIESAEVRNALQCPFPALRLKTLCTISCHF</sequence>
<dbReference type="InterPro" id="IPR013586">
    <property type="entry name" value="PSMD3_C"/>
</dbReference>
<protein>
    <submittedName>
        <fullName evidence="7">PCI domain-containing protein</fullName>
    </submittedName>
</protein>
<dbReference type="GO" id="GO:0008541">
    <property type="term" value="C:proteasome regulatory particle, lid subcomplex"/>
    <property type="evidence" value="ECO:0007669"/>
    <property type="project" value="TreeGrafter"/>
</dbReference>
<evidence type="ECO:0000313" key="5">
    <source>
        <dbReference type="EMBL" id="VDO95191.1"/>
    </source>
</evidence>
<comment type="similarity">
    <text evidence="1">Belongs to the proteasome subunit S3 family.</text>
</comment>
<proteinExistence type="inferred from homology"/>
<dbReference type="Gene3D" id="1.25.40.10">
    <property type="entry name" value="Tetratricopeptide repeat domain"/>
    <property type="match status" value="1"/>
</dbReference>
<dbReference type="Pfam" id="PF25573">
    <property type="entry name" value="TPR_PSMD3_N"/>
    <property type="match status" value="1"/>
</dbReference>
<evidence type="ECO:0000256" key="3">
    <source>
        <dbReference type="SAM" id="MobiDB-lite"/>
    </source>
</evidence>
<evidence type="ECO:0000313" key="7">
    <source>
        <dbReference type="WBParaSite" id="SBAD_0000178001-mRNA-1"/>
    </source>
</evidence>
<dbReference type="SUPFAM" id="SSF46785">
    <property type="entry name" value="Winged helix' DNA-binding domain"/>
    <property type="match status" value="1"/>
</dbReference>
<dbReference type="InterPro" id="IPR000717">
    <property type="entry name" value="PCI_dom"/>
</dbReference>
<dbReference type="OrthoDB" id="1713558at2759"/>
<gene>
    <name evidence="5" type="ORF">SBAD_LOCUS1692</name>
</gene>
<dbReference type="InterPro" id="IPR036390">
    <property type="entry name" value="WH_DNA-bd_sf"/>
</dbReference>
<dbReference type="SMART" id="SM00753">
    <property type="entry name" value="PAM"/>
    <property type="match status" value="1"/>
</dbReference>
<dbReference type="InterPro" id="IPR057985">
    <property type="entry name" value="TPR_PSMD3_N"/>
</dbReference>
<dbReference type="PROSITE" id="PS50250">
    <property type="entry name" value="PCI"/>
    <property type="match status" value="1"/>
</dbReference>
<name>A0A183IDJ8_9BILA</name>
<dbReference type="AlphaFoldDB" id="A0A183IDJ8"/>
<evidence type="ECO:0000256" key="2">
    <source>
        <dbReference type="ARBA" id="ARBA00022942"/>
    </source>
</evidence>
<organism evidence="7">
    <name type="scientific">Soboliphyme baturini</name>
    <dbReference type="NCBI Taxonomy" id="241478"/>
    <lineage>
        <taxon>Eukaryota</taxon>
        <taxon>Metazoa</taxon>
        <taxon>Ecdysozoa</taxon>
        <taxon>Nematoda</taxon>
        <taxon>Enoplea</taxon>
        <taxon>Dorylaimia</taxon>
        <taxon>Dioctophymatida</taxon>
        <taxon>Dioctophymatoidea</taxon>
        <taxon>Soboliphymatidae</taxon>
        <taxon>Soboliphyme</taxon>
    </lineage>
</organism>
<dbReference type="SMART" id="SM00088">
    <property type="entry name" value="PINT"/>
    <property type="match status" value="1"/>
</dbReference>
<dbReference type="Proteomes" id="UP000270296">
    <property type="component" value="Unassembled WGS sequence"/>
</dbReference>
<keyword evidence="2" id="KW-0647">Proteasome</keyword>
<dbReference type="PANTHER" id="PTHR10758:SF2">
    <property type="entry name" value="26S PROTEASOME NON-ATPASE REGULATORY SUBUNIT 3"/>
    <property type="match status" value="1"/>
</dbReference>
<dbReference type="GO" id="GO:0006511">
    <property type="term" value="P:ubiquitin-dependent protein catabolic process"/>
    <property type="evidence" value="ECO:0007669"/>
    <property type="project" value="TreeGrafter"/>
</dbReference>
<dbReference type="GO" id="GO:0030234">
    <property type="term" value="F:enzyme regulator activity"/>
    <property type="evidence" value="ECO:0007669"/>
    <property type="project" value="InterPro"/>
</dbReference>
<dbReference type="InterPro" id="IPR050756">
    <property type="entry name" value="CSN3"/>
</dbReference>
<dbReference type="WBParaSite" id="SBAD_0000178001-mRNA-1">
    <property type="protein sequence ID" value="SBAD_0000178001-mRNA-1"/>
    <property type="gene ID" value="SBAD_0000178001"/>
</dbReference>
<dbReference type="PANTHER" id="PTHR10758">
    <property type="entry name" value="26S PROTEASOME NON-ATPASE REGULATORY SUBUNIT 3/COP9 SIGNALOSOME COMPLEX SUBUNIT 3"/>
    <property type="match status" value="1"/>
</dbReference>
<dbReference type="EMBL" id="UZAM01006916">
    <property type="protein sequence ID" value="VDO95191.1"/>
    <property type="molecule type" value="Genomic_DNA"/>
</dbReference>
<evidence type="ECO:0000313" key="6">
    <source>
        <dbReference type="Proteomes" id="UP000270296"/>
    </source>
</evidence>
<reference evidence="5 6" key="2">
    <citation type="submission" date="2018-11" db="EMBL/GenBank/DDBJ databases">
        <authorList>
            <consortium name="Pathogen Informatics"/>
        </authorList>
    </citation>
    <scope>NUCLEOTIDE SEQUENCE [LARGE SCALE GENOMIC DNA]</scope>
</reference>
<dbReference type="Pfam" id="PF08375">
    <property type="entry name" value="Rpn3_C"/>
    <property type="match status" value="1"/>
</dbReference>
<dbReference type="GO" id="GO:0042176">
    <property type="term" value="P:regulation of protein catabolic process"/>
    <property type="evidence" value="ECO:0007669"/>
    <property type="project" value="InterPro"/>
</dbReference>
<evidence type="ECO:0000256" key="1">
    <source>
        <dbReference type="ARBA" id="ARBA00007912"/>
    </source>
</evidence>